<evidence type="ECO:0000313" key="6">
    <source>
        <dbReference type="Proteomes" id="UP000198984"/>
    </source>
</evidence>
<dbReference type="GO" id="GO:0030246">
    <property type="term" value="F:carbohydrate binding"/>
    <property type="evidence" value="ECO:0007669"/>
    <property type="project" value="InterPro"/>
</dbReference>
<dbReference type="GO" id="GO:0004553">
    <property type="term" value="F:hydrolase activity, hydrolyzing O-glycosyl compounds"/>
    <property type="evidence" value="ECO:0007669"/>
    <property type="project" value="InterPro"/>
</dbReference>
<dbReference type="SMART" id="SM00635">
    <property type="entry name" value="BID_2"/>
    <property type="match status" value="3"/>
</dbReference>
<evidence type="ECO:0000256" key="2">
    <source>
        <dbReference type="ARBA" id="ARBA00022729"/>
    </source>
</evidence>
<dbReference type="InterPro" id="IPR005084">
    <property type="entry name" value="CBM6"/>
</dbReference>
<dbReference type="Gene3D" id="2.60.120.260">
    <property type="entry name" value="Galactose-binding domain-like"/>
    <property type="match status" value="2"/>
</dbReference>
<reference evidence="5 6" key="1">
    <citation type="submission" date="2016-10" db="EMBL/GenBank/DDBJ databases">
        <authorList>
            <person name="de Groot N.N."/>
        </authorList>
    </citation>
    <scope>NUCLEOTIDE SEQUENCE [LARGE SCALE GENOMIC DNA]</scope>
    <source>
        <strain evidence="5 6">DSM 21039</strain>
    </source>
</reference>
<dbReference type="InterPro" id="IPR026444">
    <property type="entry name" value="Secre_tail"/>
</dbReference>
<dbReference type="CDD" id="cd04080">
    <property type="entry name" value="CBM6_cellulase-like"/>
    <property type="match status" value="2"/>
</dbReference>
<keyword evidence="6" id="KW-1185">Reference proteome</keyword>
<dbReference type="Proteomes" id="UP000198984">
    <property type="component" value="Unassembled WGS sequence"/>
</dbReference>
<sequence>MKNISTLFVLLLGMLLSGNRLHAQFLLLDDMEGNGPCAGRWTYYAGNTTTGKVEFGVPNPSISSVNPSPLVAKFTKDTTCFEYMTAGCSLTDSFDLAANNIFKMLVYSSTQDEIMFKLQPGDNYSKAVYFTYKVSHINQWEEASFNFQSVKNRTDFNRIEVHFIDGKKANGILYFDLVQGPNSTGITLKDTSILMGQENGATLTATVRGSKFDSVLTTAGWTSTNLPPGVSISNVQRINDTTARIMLSGNSPANYSRTTLKLNIAGGELANANTTTYQAKGNVVFEGNPNWTVIFTDDFNTDGKPDATKWKVDPQPKGWINGEQQVYTDSTHDNALVKDGKLIIKGKKDFPTGNSTEPWSSARLITQGKLDFKYGKVEVRAKLPRARGSWPAIWLMPTSSAYGGWPKSGELDIMEHVGNNFGTVLSTVHTQNHNWTNGGQVSANKKLMDADTVYHTYSMEWGADSITFSYDSLHVLTYPNPHTDWKDWPFDQQFYLILNVAIGGGMGGTIVEADWPDSMVVDYVRISQKGLGTPVLDTVIVTPATLSFLPGKTQQYTAKILDQNARPIAATPVWSITGAGNSITANGLATLNDTAVITATVTVNGVTKTGVVRANKRAANYKPIPVKIQAESFDNGNACCTETTADTGGGLDVSYIGSGTWFEYDIDIPDSSEYRIQFRVAVNTASSLKIQLDTTTLQTVTLPASGGWQKWSTVTSLPIRLLPGQKTIRITANKDGWNFNWLRFIRIDSIPLTRIAVNPATVTLNTGTTKQFTATGYGQDSSVFMIQPIWSVSGTGNTISANGLLNAPAAGDYTITAIEGAVSGTATAHVITAPVLTRIALTPDTVTVPLGASQQFTATGYDQRDSVFAFTPVWAVTGADNTISAGGNFTAGNTPGNYVVTVSGGAVSATAVVTVGYTCSVNNKYEAESASNRATTPYLETCTDVGGGQDFTNLHVNDWFAYNTLNVPATGKYTISFRVSATAPAKLWVGHSGYNFGSVDIPSTGGTWQTITDTITLPALSYTGIHVQSGTFKFNWFSISNCATPAADSSAARMAYSSVKTGIETGDVKSVRLYPNPATDQLTLELQEPVYRLCTLLDMQGNVVKQWTLPKGQTRVTQHIGSLIPGTYLLKLENEHKQLTLKVVKY</sequence>
<evidence type="ECO:0000256" key="1">
    <source>
        <dbReference type="ARBA" id="ARBA00006865"/>
    </source>
</evidence>
<dbReference type="SUPFAM" id="SSF49785">
    <property type="entry name" value="Galactose-binding domain-like"/>
    <property type="match status" value="2"/>
</dbReference>
<accession>A0A1H7S8Q2</accession>
<organism evidence="5 6">
    <name type="scientific">Chitinophaga rupis</name>
    <dbReference type="NCBI Taxonomy" id="573321"/>
    <lineage>
        <taxon>Bacteria</taxon>
        <taxon>Pseudomonadati</taxon>
        <taxon>Bacteroidota</taxon>
        <taxon>Chitinophagia</taxon>
        <taxon>Chitinophagales</taxon>
        <taxon>Chitinophagaceae</taxon>
        <taxon>Chitinophaga</taxon>
    </lineage>
</organism>
<dbReference type="SMART" id="SM00606">
    <property type="entry name" value="CBD_IV"/>
    <property type="match status" value="2"/>
</dbReference>
<gene>
    <name evidence="5" type="ORF">SAMN04488505_102851</name>
</gene>
<dbReference type="InterPro" id="IPR006584">
    <property type="entry name" value="Cellulose-bd_IV"/>
</dbReference>
<dbReference type="InterPro" id="IPR008979">
    <property type="entry name" value="Galactose-bd-like_sf"/>
</dbReference>
<dbReference type="InterPro" id="IPR003343">
    <property type="entry name" value="Big_2"/>
</dbReference>
<dbReference type="InterPro" id="IPR000757">
    <property type="entry name" value="Beta-glucanase-like"/>
</dbReference>
<dbReference type="Pfam" id="PF02368">
    <property type="entry name" value="Big_2"/>
    <property type="match status" value="1"/>
</dbReference>
<evidence type="ECO:0000259" key="3">
    <source>
        <dbReference type="PROSITE" id="PS51175"/>
    </source>
</evidence>
<feature type="domain" description="CBM6" evidence="3">
    <location>
        <begin position="626"/>
        <end position="745"/>
    </location>
</feature>
<proteinExistence type="inferred from homology"/>
<dbReference type="EMBL" id="FOBB01000002">
    <property type="protein sequence ID" value="SEL68689.1"/>
    <property type="molecule type" value="Genomic_DNA"/>
</dbReference>
<dbReference type="RefSeq" id="WP_162277518.1">
    <property type="nucleotide sequence ID" value="NZ_FOBB01000002.1"/>
</dbReference>
<feature type="domain" description="GH16" evidence="4">
    <location>
        <begin position="283"/>
        <end position="532"/>
    </location>
</feature>
<dbReference type="GO" id="GO:0005975">
    <property type="term" value="P:carbohydrate metabolic process"/>
    <property type="evidence" value="ECO:0007669"/>
    <property type="project" value="InterPro"/>
</dbReference>
<keyword evidence="2" id="KW-0732">Signal</keyword>
<dbReference type="PANTHER" id="PTHR10963">
    <property type="entry name" value="GLYCOSYL HYDROLASE-RELATED"/>
    <property type="match status" value="1"/>
</dbReference>
<dbReference type="NCBIfam" id="TIGR04183">
    <property type="entry name" value="Por_Secre_tail"/>
    <property type="match status" value="1"/>
</dbReference>
<evidence type="ECO:0000313" key="5">
    <source>
        <dbReference type="EMBL" id="SEL68689.1"/>
    </source>
</evidence>
<dbReference type="PROSITE" id="PS51175">
    <property type="entry name" value="CBM6"/>
    <property type="match status" value="2"/>
</dbReference>
<feature type="domain" description="CBM6" evidence="3">
    <location>
        <begin position="923"/>
        <end position="1040"/>
    </location>
</feature>
<dbReference type="PANTHER" id="PTHR10963:SF55">
    <property type="entry name" value="GLYCOSIDE HYDROLASE FAMILY 16 PROTEIN"/>
    <property type="match status" value="1"/>
</dbReference>
<dbReference type="CDD" id="cd08023">
    <property type="entry name" value="GH16_laminarinase_like"/>
    <property type="match status" value="1"/>
</dbReference>
<dbReference type="Gene3D" id="2.60.120.200">
    <property type="match status" value="1"/>
</dbReference>
<dbReference type="AlphaFoldDB" id="A0A1H7S8Q2"/>
<evidence type="ECO:0000259" key="4">
    <source>
        <dbReference type="PROSITE" id="PS51762"/>
    </source>
</evidence>
<dbReference type="Pfam" id="PF03422">
    <property type="entry name" value="CBM_6"/>
    <property type="match status" value="2"/>
</dbReference>
<name>A0A1H7S8Q2_9BACT</name>
<dbReference type="SUPFAM" id="SSF49899">
    <property type="entry name" value="Concanavalin A-like lectins/glucanases"/>
    <property type="match status" value="1"/>
</dbReference>
<dbReference type="STRING" id="573321.SAMN04488505_102851"/>
<dbReference type="Gene3D" id="2.60.40.1080">
    <property type="match status" value="2"/>
</dbReference>
<dbReference type="InterPro" id="IPR050546">
    <property type="entry name" value="Glycosyl_Hydrlase_16"/>
</dbReference>
<dbReference type="InterPro" id="IPR013320">
    <property type="entry name" value="ConA-like_dom_sf"/>
</dbReference>
<dbReference type="OrthoDB" id="9809583at2"/>
<dbReference type="Pfam" id="PF18962">
    <property type="entry name" value="Por_Secre_tail"/>
    <property type="match status" value="1"/>
</dbReference>
<dbReference type="Pfam" id="PF00722">
    <property type="entry name" value="Glyco_hydro_16"/>
    <property type="match status" value="1"/>
</dbReference>
<dbReference type="PROSITE" id="PS51762">
    <property type="entry name" value="GH16_2"/>
    <property type="match status" value="1"/>
</dbReference>
<protein>
    <submittedName>
        <fullName evidence="5">Por secretion system C-terminal sorting domain-containing protein</fullName>
    </submittedName>
</protein>
<comment type="similarity">
    <text evidence="1">Belongs to the glycosyl hydrolase 16 family.</text>
</comment>